<dbReference type="PANTHER" id="PTHR33164:SF57">
    <property type="entry name" value="MARR-FAMILY TRANSCRIPTIONAL REGULATOR"/>
    <property type="match status" value="1"/>
</dbReference>
<gene>
    <name evidence="2" type="ORF">ELI03_09700</name>
</gene>
<name>A0A4Q8Y2P7_RHILE</name>
<dbReference type="Gene3D" id="1.10.10.10">
    <property type="entry name" value="Winged helix-like DNA-binding domain superfamily/Winged helix DNA-binding domain"/>
    <property type="match status" value="1"/>
</dbReference>
<feature type="domain" description="HTH marR-type" evidence="1">
    <location>
        <begin position="12"/>
        <end position="146"/>
    </location>
</feature>
<evidence type="ECO:0000313" key="3">
    <source>
        <dbReference type="Proteomes" id="UP000293652"/>
    </source>
</evidence>
<sequence length="146" mass="16115">MPRSGRRTSGLTDDVYEGLAGFRLAMRRFLSFSEAALAEAGVTSQQYQALLVVRTAPGWQIRLRDLAEQMLMHHNSAVQLVDRMCSAGLAERIPAEDDKRSVLIGLTTKGELTLESLAKVHVEAMLAHEPLLAESLSRLRQVTELA</sequence>
<dbReference type="EMBL" id="SIPC01000001">
    <property type="protein sequence ID" value="TAX71995.1"/>
    <property type="molecule type" value="Genomic_DNA"/>
</dbReference>
<comment type="caution">
    <text evidence="2">The sequence shown here is derived from an EMBL/GenBank/DDBJ whole genome shotgun (WGS) entry which is preliminary data.</text>
</comment>
<dbReference type="InterPro" id="IPR036390">
    <property type="entry name" value="WH_DNA-bd_sf"/>
</dbReference>
<dbReference type="GO" id="GO:0006950">
    <property type="term" value="P:response to stress"/>
    <property type="evidence" value="ECO:0007669"/>
    <property type="project" value="TreeGrafter"/>
</dbReference>
<dbReference type="PROSITE" id="PS50995">
    <property type="entry name" value="HTH_MARR_2"/>
    <property type="match status" value="1"/>
</dbReference>
<dbReference type="InterPro" id="IPR039422">
    <property type="entry name" value="MarR/SlyA-like"/>
</dbReference>
<evidence type="ECO:0000313" key="2">
    <source>
        <dbReference type="EMBL" id="TAX71995.1"/>
    </source>
</evidence>
<evidence type="ECO:0000259" key="1">
    <source>
        <dbReference type="PROSITE" id="PS50995"/>
    </source>
</evidence>
<dbReference type="Proteomes" id="UP000293652">
    <property type="component" value="Unassembled WGS sequence"/>
</dbReference>
<accession>A0A4Q8Y2P7</accession>
<reference evidence="2 3" key="1">
    <citation type="submission" date="2019-02" db="EMBL/GenBank/DDBJ databases">
        <title>The genomic architecture of introgression among sibling species of bacteria.</title>
        <authorList>
            <person name="Cavassim M.I.A."/>
            <person name="Moeskjaer S."/>
            <person name="Moslemi C."/>
            <person name="Fields B."/>
            <person name="Bachmann A."/>
            <person name="Vilhjalmsson B."/>
            <person name="Schierup M.H."/>
            <person name="Young J.P.W."/>
            <person name="Andersen S.U."/>
        </authorList>
    </citation>
    <scope>NUCLEOTIDE SEQUENCE [LARGE SCALE GENOMIC DNA]</scope>
    <source>
        <strain evidence="2 3">SM145A</strain>
    </source>
</reference>
<protein>
    <submittedName>
        <fullName evidence="2">MarR family transcriptional regulator</fullName>
    </submittedName>
</protein>
<dbReference type="PANTHER" id="PTHR33164">
    <property type="entry name" value="TRANSCRIPTIONAL REGULATOR, MARR FAMILY"/>
    <property type="match status" value="1"/>
</dbReference>
<dbReference type="SUPFAM" id="SSF46785">
    <property type="entry name" value="Winged helix' DNA-binding domain"/>
    <property type="match status" value="1"/>
</dbReference>
<dbReference type="AlphaFoldDB" id="A0A4Q8Y2P7"/>
<dbReference type="Pfam" id="PF12802">
    <property type="entry name" value="MarR_2"/>
    <property type="match status" value="1"/>
</dbReference>
<organism evidence="2 3">
    <name type="scientific">Rhizobium leguminosarum</name>
    <dbReference type="NCBI Taxonomy" id="384"/>
    <lineage>
        <taxon>Bacteria</taxon>
        <taxon>Pseudomonadati</taxon>
        <taxon>Pseudomonadota</taxon>
        <taxon>Alphaproteobacteria</taxon>
        <taxon>Hyphomicrobiales</taxon>
        <taxon>Rhizobiaceae</taxon>
        <taxon>Rhizobium/Agrobacterium group</taxon>
        <taxon>Rhizobium</taxon>
    </lineage>
</organism>
<proteinExistence type="predicted"/>
<dbReference type="GO" id="GO:0003700">
    <property type="term" value="F:DNA-binding transcription factor activity"/>
    <property type="evidence" value="ECO:0007669"/>
    <property type="project" value="InterPro"/>
</dbReference>
<dbReference type="SMART" id="SM00347">
    <property type="entry name" value="HTH_MARR"/>
    <property type="match status" value="1"/>
</dbReference>
<dbReference type="InterPro" id="IPR000835">
    <property type="entry name" value="HTH_MarR-typ"/>
</dbReference>
<dbReference type="InterPro" id="IPR036388">
    <property type="entry name" value="WH-like_DNA-bd_sf"/>
</dbReference>